<accession>A0A8S5T680</accession>
<proteinExistence type="predicted"/>
<name>A0A8S5T680_9CAUD</name>
<dbReference type="EMBL" id="BK032759">
    <property type="protein sequence ID" value="DAF58853.1"/>
    <property type="molecule type" value="Genomic_DNA"/>
</dbReference>
<evidence type="ECO:0000313" key="1">
    <source>
        <dbReference type="EMBL" id="DAF58853.1"/>
    </source>
</evidence>
<sequence>MPVFIKTSTNHFVVQTISHSLNKSLAISDANRLRLTLFS</sequence>
<organism evidence="1">
    <name type="scientific">Siphoviridae sp. ctxMM9</name>
    <dbReference type="NCBI Taxonomy" id="2827973"/>
    <lineage>
        <taxon>Viruses</taxon>
        <taxon>Duplodnaviria</taxon>
        <taxon>Heunggongvirae</taxon>
        <taxon>Uroviricota</taxon>
        <taxon>Caudoviricetes</taxon>
    </lineage>
</organism>
<reference evidence="1" key="1">
    <citation type="journal article" date="2021" name="Proc. Natl. Acad. Sci. U.S.A.">
        <title>A Catalog of Tens of Thousands of Viruses from Human Metagenomes Reveals Hidden Associations with Chronic Diseases.</title>
        <authorList>
            <person name="Tisza M.J."/>
            <person name="Buck C.B."/>
        </authorList>
    </citation>
    <scope>NUCLEOTIDE SEQUENCE</scope>
    <source>
        <strain evidence="1">CtxMM9</strain>
    </source>
</reference>
<protein>
    <submittedName>
        <fullName evidence="1">Uncharacterized protein</fullName>
    </submittedName>
</protein>